<proteinExistence type="inferred from homology"/>
<evidence type="ECO:0000256" key="2">
    <source>
        <dbReference type="ARBA" id="ARBA00022679"/>
    </source>
</evidence>
<dbReference type="Pfam" id="PF17042">
    <property type="entry name" value="NBD_C"/>
    <property type="match status" value="1"/>
</dbReference>
<protein>
    <recommendedName>
        <fullName evidence="11">Four-carbon acid sugar kinase family protein</fullName>
    </recommendedName>
</protein>
<organism evidence="9 10">
    <name type="scientific">Leminorella grimontii</name>
    <dbReference type="NCBI Taxonomy" id="82981"/>
    <lineage>
        <taxon>Bacteria</taxon>
        <taxon>Pseudomonadati</taxon>
        <taxon>Pseudomonadota</taxon>
        <taxon>Gammaproteobacteria</taxon>
        <taxon>Enterobacterales</taxon>
        <taxon>Budviciaceae</taxon>
        <taxon>Leminorella</taxon>
    </lineage>
</organism>
<keyword evidence="2" id="KW-0808">Transferase</keyword>
<dbReference type="GO" id="GO:0005524">
    <property type="term" value="F:ATP binding"/>
    <property type="evidence" value="ECO:0007669"/>
    <property type="project" value="UniProtKB-KW"/>
</dbReference>
<gene>
    <name evidence="9" type="ORF">SOASR030_31980</name>
</gene>
<evidence type="ECO:0000313" key="10">
    <source>
        <dbReference type="Proteomes" id="UP001058124"/>
    </source>
</evidence>
<accession>A0AAV5N4Q4</accession>
<keyword evidence="10" id="KW-1185">Reference proteome</keyword>
<dbReference type="RefSeq" id="WP_027275081.1">
    <property type="nucleotide sequence ID" value="NZ_BRLH01000011.1"/>
</dbReference>
<dbReference type="InterPro" id="IPR037051">
    <property type="entry name" value="4-carb_acid_sugar_kinase_N_sf"/>
</dbReference>
<evidence type="ECO:0000313" key="9">
    <source>
        <dbReference type="EMBL" id="GKX57086.1"/>
    </source>
</evidence>
<dbReference type="InterPro" id="IPR031475">
    <property type="entry name" value="NBD_C"/>
</dbReference>
<evidence type="ECO:0000256" key="1">
    <source>
        <dbReference type="ARBA" id="ARBA00005715"/>
    </source>
</evidence>
<sequence>MQSNWFIAADDLTGAADCAIAFTKVGTPAAVCWGEGNSSAPVVSANIESRALTAAQAASAHREALERFWSPNTLLYKKVDSTLRGQPAAELVATVDFLKEKGAGAFVIVTPAFPGTGRTTEGGAVLVQGQPLESTPLWARDHTYESAHIPTILTEAGLPAEAVSLACVRQGAQELGHLIDEARSKGLAALVCDAASEDDLDIIAAATLPRAQHLFWVGSGGLAAALARQENKATHSLSLNLQAKRGGVLIAVGSLAEASRASAQRLVESGKVRHALIGPDVILADDKSRLDAVTASVLADLASGQDVLVEVALTESPDLTLGTRLMDSLAASLRPAADVVGGLIATGGDTAVALLNHFGVNGLDLIEEVESGIPLGLSIGQVRTPVVTKAGAFGGENTLPRCLERIHALSERQ</sequence>
<evidence type="ECO:0000259" key="8">
    <source>
        <dbReference type="Pfam" id="PF17042"/>
    </source>
</evidence>
<evidence type="ECO:0000256" key="6">
    <source>
        <dbReference type="ARBA" id="ARBA00023277"/>
    </source>
</evidence>
<keyword evidence="3" id="KW-0547">Nucleotide-binding</keyword>
<feature type="domain" description="Four-carbon acid sugar kinase N-terminal" evidence="7">
    <location>
        <begin position="7"/>
        <end position="226"/>
    </location>
</feature>
<keyword evidence="5" id="KW-0067">ATP-binding</keyword>
<evidence type="ECO:0008006" key="11">
    <source>
        <dbReference type="Google" id="ProtNLM"/>
    </source>
</evidence>
<dbReference type="Proteomes" id="UP001058124">
    <property type="component" value="Unassembled WGS sequence"/>
</dbReference>
<comment type="similarity">
    <text evidence="1">Belongs to the four-carbon acid sugar kinase family.</text>
</comment>
<comment type="caution">
    <text evidence="9">The sequence shown here is derived from an EMBL/GenBank/DDBJ whole genome shotgun (WGS) entry which is preliminary data.</text>
</comment>
<name>A0AAV5N4Q4_9GAMM</name>
<dbReference type="EMBL" id="BRLH01000011">
    <property type="protein sequence ID" value="GKX57086.1"/>
    <property type="molecule type" value="Genomic_DNA"/>
</dbReference>
<evidence type="ECO:0000259" key="7">
    <source>
        <dbReference type="Pfam" id="PF07005"/>
    </source>
</evidence>
<dbReference type="InterPro" id="IPR010737">
    <property type="entry name" value="4-carb_acid_sugar_kinase_N"/>
</dbReference>
<dbReference type="Pfam" id="PF07005">
    <property type="entry name" value="SBD_N"/>
    <property type="match status" value="1"/>
</dbReference>
<dbReference type="Gene3D" id="3.40.50.10840">
    <property type="entry name" value="Putative sugar-binding, N-terminal domain"/>
    <property type="match status" value="1"/>
</dbReference>
<reference evidence="9" key="1">
    <citation type="submission" date="2022-06" db="EMBL/GenBank/DDBJ databases">
        <title>Draft genome sequences of Leminorella grimontii str. JCM5902.</title>
        <authorList>
            <person name="Wakabayashi Y."/>
            <person name="Kojima K."/>
        </authorList>
    </citation>
    <scope>NUCLEOTIDE SEQUENCE</scope>
    <source>
        <strain evidence="9">JCM 5902</strain>
    </source>
</reference>
<evidence type="ECO:0000256" key="3">
    <source>
        <dbReference type="ARBA" id="ARBA00022741"/>
    </source>
</evidence>
<dbReference type="SUPFAM" id="SSF142764">
    <property type="entry name" value="YgbK-like"/>
    <property type="match status" value="1"/>
</dbReference>
<evidence type="ECO:0000256" key="4">
    <source>
        <dbReference type="ARBA" id="ARBA00022777"/>
    </source>
</evidence>
<keyword evidence="6" id="KW-0119">Carbohydrate metabolism</keyword>
<dbReference type="Gene3D" id="3.40.980.20">
    <property type="entry name" value="Four-carbon acid sugar kinase, nucleotide binding domain"/>
    <property type="match status" value="1"/>
</dbReference>
<evidence type="ECO:0000256" key="5">
    <source>
        <dbReference type="ARBA" id="ARBA00022840"/>
    </source>
</evidence>
<dbReference type="InterPro" id="IPR042213">
    <property type="entry name" value="NBD_C_sf"/>
</dbReference>
<dbReference type="GO" id="GO:0016301">
    <property type="term" value="F:kinase activity"/>
    <property type="evidence" value="ECO:0007669"/>
    <property type="project" value="UniProtKB-KW"/>
</dbReference>
<feature type="domain" description="Four-carbon acid sugar kinase nucleotide binding" evidence="8">
    <location>
        <begin position="249"/>
        <end position="399"/>
    </location>
</feature>
<keyword evidence="4" id="KW-0418">Kinase</keyword>
<dbReference type="AlphaFoldDB" id="A0AAV5N4Q4"/>